<gene>
    <name evidence="4" type="ORF">BJP34_31470</name>
</gene>
<dbReference type="STRING" id="1458985.BJP34_31470"/>
<evidence type="ECO:0000313" key="4">
    <source>
        <dbReference type="EMBL" id="AOX03360.1"/>
    </source>
</evidence>
<name>A0A1D8U0C9_9CYAN</name>
<dbReference type="AlphaFoldDB" id="A0A1D8U0C9"/>
<dbReference type="PANTHER" id="PTHR43397:SF1">
    <property type="entry name" value="ERGOTHIONEINE BIOSYNTHESIS PROTEIN 1"/>
    <property type="match status" value="1"/>
</dbReference>
<dbReference type="GO" id="GO:0008168">
    <property type="term" value="F:methyltransferase activity"/>
    <property type="evidence" value="ECO:0007669"/>
    <property type="project" value="UniProtKB-KW"/>
</dbReference>
<dbReference type="InterPro" id="IPR029063">
    <property type="entry name" value="SAM-dependent_MTases_sf"/>
</dbReference>
<dbReference type="SUPFAM" id="SSF53335">
    <property type="entry name" value="S-adenosyl-L-methionine-dependent methyltransferases"/>
    <property type="match status" value="1"/>
</dbReference>
<dbReference type="Gene3D" id="3.40.50.150">
    <property type="entry name" value="Vaccinia Virus protein VP39"/>
    <property type="match status" value="1"/>
</dbReference>
<feature type="domain" description="Histidine-specific methyltransferase SAM-dependent" evidence="3">
    <location>
        <begin position="37"/>
        <end position="339"/>
    </location>
</feature>
<keyword evidence="1 4" id="KW-0489">Methyltransferase</keyword>
<accession>A0A1D8U0C9</accession>
<dbReference type="InterPro" id="IPR017804">
    <property type="entry name" value="MeTrfase_EgtD-like"/>
</dbReference>
<dbReference type="InterPro" id="IPR035094">
    <property type="entry name" value="EgtD"/>
</dbReference>
<dbReference type="Proteomes" id="UP000177870">
    <property type="component" value="Chromosome"/>
</dbReference>
<dbReference type="KEGG" id="mpro:BJP34_31470"/>
<evidence type="ECO:0000313" key="5">
    <source>
        <dbReference type="Proteomes" id="UP000177870"/>
    </source>
</evidence>
<dbReference type="GO" id="GO:0032259">
    <property type="term" value="P:methylation"/>
    <property type="evidence" value="ECO:0007669"/>
    <property type="project" value="UniProtKB-KW"/>
</dbReference>
<dbReference type="InterPro" id="IPR019257">
    <property type="entry name" value="MeTrfase_dom"/>
</dbReference>
<protein>
    <submittedName>
        <fullName evidence="4">Dimethylhistidine N-methyltransferase</fullName>
    </submittedName>
</protein>
<proteinExistence type="predicted"/>
<sequence length="343" mass="39020">MSTTFQETTENLRFSEDRLGINYLGSANLPTATDDGKDIIRGLTQTPKSLPPRYFYDQKGSQLFEQICELPEYYPTRTEAEILQQYAVEVAQFTGACELVELGSGSSTKTRLLLDAYENQGYPLRYVPIDVSGEILEESAKQLLLDYPKLKVQGQVGTYEQALSQLTPTPLPKRMVFFLGSSLGNFAPEQCDRFFDKMIALLAPGDYFLLGIDLQKPKEILEAAYNDSQGVTGAFNLNMLAHLNWRFQGNFDLDRFTHQAIYNQSEHQIEMYLHCQETHVVRLASLDLTVEFQAGESMLTEISRKFNLEQMQHYLKGRGLNTVQAWTDTKQWFGLLLCQIQGL</sequence>
<dbReference type="RefSeq" id="WP_070395741.1">
    <property type="nucleotide sequence ID" value="NZ_CP017599.1"/>
</dbReference>
<dbReference type="PIRSF" id="PIRSF018005">
    <property type="entry name" value="UCP018005"/>
    <property type="match status" value="1"/>
</dbReference>
<dbReference type="EMBL" id="CP017599">
    <property type="protein sequence ID" value="AOX03360.1"/>
    <property type="molecule type" value="Genomic_DNA"/>
</dbReference>
<keyword evidence="2 4" id="KW-0808">Transferase</keyword>
<dbReference type="Pfam" id="PF10017">
    <property type="entry name" value="Methyltransf_33"/>
    <property type="match status" value="1"/>
</dbReference>
<dbReference type="InterPro" id="IPR051128">
    <property type="entry name" value="EgtD_Methyltrsf_superfamily"/>
</dbReference>
<evidence type="ECO:0000259" key="3">
    <source>
        <dbReference type="Pfam" id="PF10017"/>
    </source>
</evidence>
<evidence type="ECO:0000256" key="2">
    <source>
        <dbReference type="ARBA" id="ARBA00022679"/>
    </source>
</evidence>
<reference evidence="5" key="1">
    <citation type="submission" date="2016-10" db="EMBL/GenBank/DDBJ databases">
        <title>Comparative genomics uncovers the prolific and rare metabolic potential of the cyanobacterial genus Moorea.</title>
        <authorList>
            <person name="Leao T."/>
            <person name="Castelao G."/>
            <person name="Korobeynikov A."/>
            <person name="Monroe E.A."/>
            <person name="Podell S."/>
            <person name="Glukhov E."/>
            <person name="Allen E."/>
            <person name="Gerwick W.H."/>
            <person name="Gerwick L."/>
        </authorList>
    </citation>
    <scope>NUCLEOTIDE SEQUENCE [LARGE SCALE GENOMIC DNA]</scope>
    <source>
        <strain evidence="5">PAL-8-15-08-1</strain>
    </source>
</reference>
<evidence type="ECO:0000256" key="1">
    <source>
        <dbReference type="ARBA" id="ARBA00022603"/>
    </source>
</evidence>
<organism evidence="4 5">
    <name type="scientific">Moorena producens PAL-8-15-08-1</name>
    <dbReference type="NCBI Taxonomy" id="1458985"/>
    <lineage>
        <taxon>Bacteria</taxon>
        <taxon>Bacillati</taxon>
        <taxon>Cyanobacteriota</taxon>
        <taxon>Cyanophyceae</taxon>
        <taxon>Coleofasciculales</taxon>
        <taxon>Coleofasciculaceae</taxon>
        <taxon>Moorena</taxon>
    </lineage>
</organism>
<dbReference type="NCBIfam" id="TIGR03438">
    <property type="entry name" value="egtD_ergothio"/>
    <property type="match status" value="1"/>
</dbReference>
<dbReference type="PANTHER" id="PTHR43397">
    <property type="entry name" value="ERGOTHIONEINE BIOSYNTHESIS PROTEIN 1"/>
    <property type="match status" value="1"/>
</dbReference>
<dbReference type="OrthoDB" id="5289726at2"/>